<protein>
    <submittedName>
        <fullName evidence="12">CDC42 small effector protein 2</fullName>
    </submittedName>
</protein>
<keyword evidence="6" id="KW-0133">Cell shape</keyword>
<evidence type="ECO:0000256" key="8">
    <source>
        <dbReference type="ARBA" id="ARBA00023139"/>
    </source>
</evidence>
<comment type="caution">
    <text evidence="12">The sequence shown here is derived from an EMBL/GenBank/DDBJ whole genome shotgun (WGS) entry which is preliminary data.</text>
</comment>
<keyword evidence="10" id="KW-0449">Lipoprotein</keyword>
<proteinExistence type="inferred from homology"/>
<sequence length="158" mass="17756">MMTVTQCKEVEYSELYVIMTVDWRTSTCVTLYTSRYYDIKAYDACLRSMSIIQGLVVVGRAEMGDTLFCFTCCIAEQPQPKRRRRIDPSMIGQPTDFRHTGHIGSRDIGNGVSSSMNTMSEVQSQMSSKGGYDHVSPVNVDLNVIDLPHKHNGTELMS</sequence>
<evidence type="ECO:0000256" key="5">
    <source>
        <dbReference type="ARBA" id="ARBA00022490"/>
    </source>
</evidence>
<dbReference type="GO" id="GO:0031267">
    <property type="term" value="F:small GTPase binding"/>
    <property type="evidence" value="ECO:0007669"/>
    <property type="project" value="InterPro"/>
</dbReference>
<dbReference type="PANTHER" id="PTHR13502:SF6">
    <property type="entry name" value="CDC42 SMALL EFFECTOR PROTEIN HOMOLOG"/>
    <property type="match status" value="1"/>
</dbReference>
<keyword evidence="7" id="KW-0472">Membrane</keyword>
<keyword evidence="8" id="KW-0564">Palmitate</keyword>
<reference evidence="12 13" key="1">
    <citation type="journal article" date="2017" name="Nat. Ecol. Evol.">
        <title>Scallop genome provides insights into evolution of bilaterian karyotype and development.</title>
        <authorList>
            <person name="Wang S."/>
            <person name="Zhang J."/>
            <person name="Jiao W."/>
            <person name="Li J."/>
            <person name="Xun X."/>
            <person name="Sun Y."/>
            <person name="Guo X."/>
            <person name="Huan P."/>
            <person name="Dong B."/>
            <person name="Zhang L."/>
            <person name="Hu X."/>
            <person name="Sun X."/>
            <person name="Wang J."/>
            <person name="Zhao C."/>
            <person name="Wang Y."/>
            <person name="Wang D."/>
            <person name="Huang X."/>
            <person name="Wang R."/>
            <person name="Lv J."/>
            <person name="Li Y."/>
            <person name="Zhang Z."/>
            <person name="Liu B."/>
            <person name="Lu W."/>
            <person name="Hui Y."/>
            <person name="Liang J."/>
            <person name="Zhou Z."/>
            <person name="Hou R."/>
            <person name="Li X."/>
            <person name="Liu Y."/>
            <person name="Li H."/>
            <person name="Ning X."/>
            <person name="Lin Y."/>
            <person name="Zhao L."/>
            <person name="Xing Q."/>
            <person name="Dou J."/>
            <person name="Li Y."/>
            <person name="Mao J."/>
            <person name="Guo H."/>
            <person name="Dou H."/>
            <person name="Li T."/>
            <person name="Mu C."/>
            <person name="Jiang W."/>
            <person name="Fu Q."/>
            <person name="Fu X."/>
            <person name="Miao Y."/>
            <person name="Liu J."/>
            <person name="Yu Q."/>
            <person name="Li R."/>
            <person name="Liao H."/>
            <person name="Li X."/>
            <person name="Kong Y."/>
            <person name="Jiang Z."/>
            <person name="Chourrout D."/>
            <person name="Li R."/>
            <person name="Bao Z."/>
        </authorList>
    </citation>
    <scope>NUCLEOTIDE SEQUENCE [LARGE SCALE GENOMIC DNA]</scope>
    <source>
        <strain evidence="12 13">PY_sf001</strain>
    </source>
</reference>
<dbReference type="PROSITE" id="PS50108">
    <property type="entry name" value="CRIB"/>
    <property type="match status" value="1"/>
</dbReference>
<dbReference type="InterPro" id="IPR039056">
    <property type="entry name" value="SPEC"/>
</dbReference>
<evidence type="ECO:0000256" key="4">
    <source>
        <dbReference type="ARBA" id="ARBA00022475"/>
    </source>
</evidence>
<dbReference type="GO" id="GO:0005886">
    <property type="term" value="C:plasma membrane"/>
    <property type="evidence" value="ECO:0007669"/>
    <property type="project" value="UniProtKB-SubCell"/>
</dbReference>
<evidence type="ECO:0000256" key="3">
    <source>
        <dbReference type="ARBA" id="ARBA00005720"/>
    </source>
</evidence>
<comment type="subcellular location">
    <subcellularLocation>
        <location evidence="1">Cell membrane</location>
        <topology evidence="1">Lipid-anchor</topology>
    </subcellularLocation>
    <subcellularLocation>
        <location evidence="2">Cytoplasm</location>
        <location evidence="2">Cytoskeleton</location>
    </subcellularLocation>
</comment>
<keyword evidence="5" id="KW-0963">Cytoplasm</keyword>
<feature type="domain" description="CRIB" evidence="11">
    <location>
        <begin position="91"/>
        <end position="104"/>
    </location>
</feature>
<dbReference type="GO" id="GO:0005856">
    <property type="term" value="C:cytoskeleton"/>
    <property type="evidence" value="ECO:0007669"/>
    <property type="project" value="UniProtKB-SubCell"/>
</dbReference>
<dbReference type="EMBL" id="NEDP02005576">
    <property type="protein sequence ID" value="OWF37905.1"/>
    <property type="molecule type" value="Genomic_DNA"/>
</dbReference>
<name>A0A210PN23_MIZYE</name>
<evidence type="ECO:0000313" key="12">
    <source>
        <dbReference type="EMBL" id="OWF37905.1"/>
    </source>
</evidence>
<evidence type="ECO:0000256" key="1">
    <source>
        <dbReference type="ARBA" id="ARBA00004193"/>
    </source>
</evidence>
<evidence type="ECO:0000256" key="2">
    <source>
        <dbReference type="ARBA" id="ARBA00004245"/>
    </source>
</evidence>
<evidence type="ECO:0000256" key="6">
    <source>
        <dbReference type="ARBA" id="ARBA00022960"/>
    </source>
</evidence>
<dbReference type="CDD" id="cd00132">
    <property type="entry name" value="CRIB"/>
    <property type="match status" value="1"/>
</dbReference>
<evidence type="ECO:0000256" key="10">
    <source>
        <dbReference type="ARBA" id="ARBA00023288"/>
    </source>
</evidence>
<dbReference type="OrthoDB" id="5559822at2759"/>
<organism evidence="12 13">
    <name type="scientific">Mizuhopecten yessoensis</name>
    <name type="common">Japanese scallop</name>
    <name type="synonym">Patinopecten yessoensis</name>
    <dbReference type="NCBI Taxonomy" id="6573"/>
    <lineage>
        <taxon>Eukaryota</taxon>
        <taxon>Metazoa</taxon>
        <taxon>Spiralia</taxon>
        <taxon>Lophotrochozoa</taxon>
        <taxon>Mollusca</taxon>
        <taxon>Bivalvia</taxon>
        <taxon>Autobranchia</taxon>
        <taxon>Pteriomorphia</taxon>
        <taxon>Pectinida</taxon>
        <taxon>Pectinoidea</taxon>
        <taxon>Pectinidae</taxon>
        <taxon>Mizuhopecten</taxon>
    </lineage>
</organism>
<dbReference type="STRING" id="6573.A0A210PN23"/>
<dbReference type="Proteomes" id="UP000242188">
    <property type="component" value="Unassembled WGS sequence"/>
</dbReference>
<gene>
    <name evidence="12" type="ORF">KP79_PYT22739</name>
</gene>
<evidence type="ECO:0000259" key="11">
    <source>
        <dbReference type="PROSITE" id="PS50108"/>
    </source>
</evidence>
<comment type="similarity">
    <text evidence="3">Belongs to the CDC42SE/SPEC family.</text>
</comment>
<evidence type="ECO:0000256" key="9">
    <source>
        <dbReference type="ARBA" id="ARBA00023212"/>
    </source>
</evidence>
<dbReference type="AlphaFoldDB" id="A0A210PN23"/>
<keyword evidence="4" id="KW-1003">Cell membrane</keyword>
<dbReference type="GO" id="GO:0035023">
    <property type="term" value="P:regulation of Rho protein signal transduction"/>
    <property type="evidence" value="ECO:0007669"/>
    <property type="project" value="InterPro"/>
</dbReference>
<dbReference type="GO" id="GO:0008360">
    <property type="term" value="P:regulation of cell shape"/>
    <property type="evidence" value="ECO:0007669"/>
    <property type="project" value="UniProtKB-KW"/>
</dbReference>
<keyword evidence="9" id="KW-0206">Cytoskeleton</keyword>
<evidence type="ECO:0000313" key="13">
    <source>
        <dbReference type="Proteomes" id="UP000242188"/>
    </source>
</evidence>
<accession>A0A210PN23</accession>
<dbReference type="PANTHER" id="PTHR13502">
    <property type="entry name" value="CDC42 SMALL EFFECTOR PROTEIN HOMOLOG"/>
    <property type="match status" value="1"/>
</dbReference>
<keyword evidence="13" id="KW-1185">Reference proteome</keyword>
<dbReference type="Gene3D" id="3.90.810.10">
    <property type="entry name" value="CRIB domain"/>
    <property type="match status" value="1"/>
</dbReference>
<dbReference type="InterPro" id="IPR036936">
    <property type="entry name" value="CRIB_dom_sf"/>
</dbReference>
<dbReference type="InterPro" id="IPR000095">
    <property type="entry name" value="CRIB_dom"/>
</dbReference>
<evidence type="ECO:0000256" key="7">
    <source>
        <dbReference type="ARBA" id="ARBA00023136"/>
    </source>
</evidence>